<gene>
    <name evidence="4" type="ORF">Pan44_55290</name>
</gene>
<organism evidence="4 5">
    <name type="scientific">Caulifigura coniformis</name>
    <dbReference type="NCBI Taxonomy" id="2527983"/>
    <lineage>
        <taxon>Bacteria</taxon>
        <taxon>Pseudomonadati</taxon>
        <taxon>Planctomycetota</taxon>
        <taxon>Planctomycetia</taxon>
        <taxon>Planctomycetales</taxon>
        <taxon>Planctomycetaceae</taxon>
        <taxon>Caulifigura</taxon>
    </lineage>
</organism>
<feature type="region of interest" description="Disordered" evidence="2">
    <location>
        <begin position="1"/>
        <end position="22"/>
    </location>
</feature>
<evidence type="ECO:0000313" key="5">
    <source>
        <dbReference type="Proteomes" id="UP000315700"/>
    </source>
</evidence>
<dbReference type="Gene3D" id="3.40.50.300">
    <property type="entry name" value="P-loop containing nucleotide triphosphate hydrolases"/>
    <property type="match status" value="1"/>
</dbReference>
<dbReference type="SUPFAM" id="SSF52540">
    <property type="entry name" value="P-loop containing nucleoside triphosphate hydrolases"/>
    <property type="match status" value="1"/>
</dbReference>
<proteinExistence type="inferred from homology"/>
<name>A0A517SMW2_9PLAN</name>
<evidence type="ECO:0000256" key="2">
    <source>
        <dbReference type="SAM" id="MobiDB-lite"/>
    </source>
</evidence>
<feature type="domain" description="Bacterial type II secretion system protein E" evidence="3">
    <location>
        <begin position="94"/>
        <end position="368"/>
    </location>
</feature>
<dbReference type="CDD" id="cd01130">
    <property type="entry name" value="VirB11-like_ATPase"/>
    <property type="match status" value="1"/>
</dbReference>
<dbReference type="AlphaFoldDB" id="A0A517SMW2"/>
<dbReference type="PANTHER" id="PTHR30486">
    <property type="entry name" value="TWITCHING MOTILITY PROTEIN PILT"/>
    <property type="match status" value="1"/>
</dbReference>
<evidence type="ECO:0000259" key="3">
    <source>
        <dbReference type="Pfam" id="PF00437"/>
    </source>
</evidence>
<dbReference type="Gene3D" id="3.30.450.380">
    <property type="match status" value="1"/>
</dbReference>
<dbReference type="KEGG" id="ccos:Pan44_55290"/>
<evidence type="ECO:0000313" key="4">
    <source>
        <dbReference type="EMBL" id="QDT57460.1"/>
    </source>
</evidence>
<protein>
    <submittedName>
        <fullName evidence="4">Conjugal transfer protein</fullName>
    </submittedName>
</protein>
<dbReference type="InterPro" id="IPR027417">
    <property type="entry name" value="P-loop_NTPase"/>
</dbReference>
<dbReference type="Pfam" id="PF00437">
    <property type="entry name" value="T2SSE"/>
    <property type="match status" value="1"/>
</dbReference>
<dbReference type="EMBL" id="CP036271">
    <property type="protein sequence ID" value="QDT57460.1"/>
    <property type="molecule type" value="Genomic_DNA"/>
</dbReference>
<dbReference type="GO" id="GO:0016887">
    <property type="term" value="F:ATP hydrolysis activity"/>
    <property type="evidence" value="ECO:0007669"/>
    <property type="project" value="InterPro"/>
</dbReference>
<dbReference type="PANTHER" id="PTHR30486:SF15">
    <property type="entry name" value="TYPE II_IV SECRETION SYSTEM ATPASE"/>
    <property type="match status" value="1"/>
</dbReference>
<dbReference type="InterPro" id="IPR050921">
    <property type="entry name" value="T4SS_GSP_E_ATPase"/>
</dbReference>
<dbReference type="InParanoid" id="A0A517SMW2"/>
<sequence length="465" mass="51940">MIGSMFNSDSKPTPLQAGAARKESREQRFLRIKQDVHRHLIAALDTGSATALKDHELRRELRRGIEDLCRYRADLLNEGERERLINEVIDETLGLGPIEPLLRDPTISDILINGPKVVYVERRGRLERTNVAFHDEDHLVEIVQRIASKIGRRLDEANPMVDARLADGSRVNAVIRPLALDGALVSIRRFAAKPLIAADLISRGSICREMIEFLAACVQGRLNMVVSGGTGSGKSTLLNMLSGYISENERLATIEDAAELQLQQPHVARMETRPANLEGQGEVRSRDLLRNALRMRPDRIIVGECRGDEAFDMLQAMTTGHAGSLTTIHANGTRHAIRRLEMLVGMASFELPIWFIRELIASAVTIVVHCERLAGGQRRVTQISEVTGLVGEQVQMHDLFTFEKTGLDQEHRQMGRFMATGIRPQCLEVLREAGIILPPSLFERRQLIPERADTVAPVTPRRNPT</sequence>
<evidence type="ECO:0000256" key="1">
    <source>
        <dbReference type="ARBA" id="ARBA00006611"/>
    </source>
</evidence>
<feature type="compositionally biased region" description="Polar residues" evidence="2">
    <location>
        <begin position="1"/>
        <end position="13"/>
    </location>
</feature>
<accession>A0A517SMW2</accession>
<dbReference type="Proteomes" id="UP000315700">
    <property type="component" value="Chromosome"/>
</dbReference>
<dbReference type="InterPro" id="IPR001482">
    <property type="entry name" value="T2SS/T4SS_dom"/>
</dbReference>
<reference evidence="4 5" key="1">
    <citation type="submission" date="2019-02" db="EMBL/GenBank/DDBJ databases">
        <title>Deep-cultivation of Planctomycetes and their phenomic and genomic characterization uncovers novel biology.</title>
        <authorList>
            <person name="Wiegand S."/>
            <person name="Jogler M."/>
            <person name="Boedeker C."/>
            <person name="Pinto D."/>
            <person name="Vollmers J."/>
            <person name="Rivas-Marin E."/>
            <person name="Kohn T."/>
            <person name="Peeters S.H."/>
            <person name="Heuer A."/>
            <person name="Rast P."/>
            <person name="Oberbeckmann S."/>
            <person name="Bunk B."/>
            <person name="Jeske O."/>
            <person name="Meyerdierks A."/>
            <person name="Storesund J.E."/>
            <person name="Kallscheuer N."/>
            <person name="Luecker S."/>
            <person name="Lage O.M."/>
            <person name="Pohl T."/>
            <person name="Merkel B.J."/>
            <person name="Hornburger P."/>
            <person name="Mueller R.-W."/>
            <person name="Bruemmer F."/>
            <person name="Labrenz M."/>
            <person name="Spormann A.M."/>
            <person name="Op den Camp H."/>
            <person name="Overmann J."/>
            <person name="Amann R."/>
            <person name="Jetten M.S.M."/>
            <person name="Mascher T."/>
            <person name="Medema M.H."/>
            <person name="Devos D.P."/>
            <person name="Kaster A.-K."/>
            <person name="Ovreas L."/>
            <person name="Rohde M."/>
            <person name="Galperin M.Y."/>
            <person name="Jogler C."/>
        </authorList>
    </citation>
    <scope>NUCLEOTIDE SEQUENCE [LARGE SCALE GENOMIC DNA]</scope>
    <source>
        <strain evidence="4 5">Pan44</strain>
    </source>
</reference>
<keyword evidence="5" id="KW-1185">Reference proteome</keyword>
<comment type="similarity">
    <text evidence="1">Belongs to the GSP E family.</text>
</comment>